<dbReference type="Proteomes" id="UP001281410">
    <property type="component" value="Unassembled WGS sequence"/>
</dbReference>
<organism evidence="1 2">
    <name type="scientific">Dipteronia sinensis</name>
    <dbReference type="NCBI Taxonomy" id="43782"/>
    <lineage>
        <taxon>Eukaryota</taxon>
        <taxon>Viridiplantae</taxon>
        <taxon>Streptophyta</taxon>
        <taxon>Embryophyta</taxon>
        <taxon>Tracheophyta</taxon>
        <taxon>Spermatophyta</taxon>
        <taxon>Magnoliopsida</taxon>
        <taxon>eudicotyledons</taxon>
        <taxon>Gunneridae</taxon>
        <taxon>Pentapetalae</taxon>
        <taxon>rosids</taxon>
        <taxon>malvids</taxon>
        <taxon>Sapindales</taxon>
        <taxon>Sapindaceae</taxon>
        <taxon>Hippocastanoideae</taxon>
        <taxon>Acereae</taxon>
        <taxon>Dipteronia</taxon>
    </lineage>
</organism>
<sequence>MIISASTESIVSNVVAYEQCHCVDIYLNDYVSLMENIVSTPKDAELIVQKGIIGNDIDD</sequence>
<dbReference type="PANTHER" id="PTHR31170:SF25">
    <property type="entry name" value="BNAA09G04570D PROTEIN"/>
    <property type="match status" value="1"/>
</dbReference>
<evidence type="ECO:0000313" key="2">
    <source>
        <dbReference type="Proteomes" id="UP001281410"/>
    </source>
</evidence>
<dbReference type="PANTHER" id="PTHR31170">
    <property type="entry name" value="BNAC04G53230D PROTEIN"/>
    <property type="match status" value="1"/>
</dbReference>
<comment type="caution">
    <text evidence="1">The sequence shown here is derived from an EMBL/GenBank/DDBJ whole genome shotgun (WGS) entry which is preliminary data.</text>
</comment>
<dbReference type="InterPro" id="IPR004158">
    <property type="entry name" value="DUF247_pln"/>
</dbReference>
<protein>
    <submittedName>
        <fullName evidence="1">Uncharacterized protein</fullName>
    </submittedName>
</protein>
<dbReference type="Pfam" id="PF03140">
    <property type="entry name" value="DUF247"/>
    <property type="match status" value="1"/>
</dbReference>
<gene>
    <name evidence="1" type="ORF">Dsin_019210</name>
</gene>
<dbReference type="AlphaFoldDB" id="A0AAE0A7K4"/>
<keyword evidence="2" id="KW-1185">Reference proteome</keyword>
<reference evidence="1" key="1">
    <citation type="journal article" date="2023" name="Plant J.">
        <title>Genome sequences and population genomics provide insights into the demographic history, inbreeding, and mutation load of two 'living fossil' tree species of Dipteronia.</title>
        <authorList>
            <person name="Feng Y."/>
            <person name="Comes H.P."/>
            <person name="Chen J."/>
            <person name="Zhu S."/>
            <person name="Lu R."/>
            <person name="Zhang X."/>
            <person name="Li P."/>
            <person name="Qiu J."/>
            <person name="Olsen K.M."/>
            <person name="Qiu Y."/>
        </authorList>
    </citation>
    <scope>NUCLEOTIDE SEQUENCE</scope>
    <source>
        <strain evidence="1">NBL</strain>
    </source>
</reference>
<dbReference type="EMBL" id="JANJYJ010000006">
    <property type="protein sequence ID" value="KAK3205164.1"/>
    <property type="molecule type" value="Genomic_DNA"/>
</dbReference>
<accession>A0AAE0A7K4</accession>
<name>A0AAE0A7K4_9ROSI</name>
<proteinExistence type="predicted"/>
<evidence type="ECO:0000313" key="1">
    <source>
        <dbReference type="EMBL" id="KAK3205164.1"/>
    </source>
</evidence>